<evidence type="ECO:0000256" key="8">
    <source>
        <dbReference type="RuleBase" id="RU361238"/>
    </source>
</evidence>
<keyword evidence="10" id="KW-1185">Reference proteome</keyword>
<proteinExistence type="inferred from homology"/>
<feature type="chain" id="PRO_5011824132" description="Carboxylic ester hydrolase" evidence="8">
    <location>
        <begin position="17"/>
        <end position="530"/>
    </location>
</feature>
<organism evidence="9 10">
    <name type="scientific">Coniochaeta ligniaria NRRL 30616</name>
    <dbReference type="NCBI Taxonomy" id="1408157"/>
    <lineage>
        <taxon>Eukaryota</taxon>
        <taxon>Fungi</taxon>
        <taxon>Dikarya</taxon>
        <taxon>Ascomycota</taxon>
        <taxon>Pezizomycotina</taxon>
        <taxon>Sordariomycetes</taxon>
        <taxon>Sordariomycetidae</taxon>
        <taxon>Coniochaetales</taxon>
        <taxon>Coniochaetaceae</taxon>
        <taxon>Coniochaeta</taxon>
    </lineage>
</organism>
<evidence type="ECO:0000256" key="5">
    <source>
        <dbReference type="ARBA" id="ARBA00022801"/>
    </source>
</evidence>
<dbReference type="Gene3D" id="3.40.50.1820">
    <property type="entry name" value="alpha/beta hydrolase"/>
    <property type="match status" value="1"/>
</dbReference>
<keyword evidence="4 8" id="KW-0732">Signal</keyword>
<dbReference type="Proteomes" id="UP000182658">
    <property type="component" value="Unassembled WGS sequence"/>
</dbReference>
<evidence type="ECO:0000256" key="6">
    <source>
        <dbReference type="ARBA" id="ARBA00022837"/>
    </source>
</evidence>
<dbReference type="InterPro" id="IPR029058">
    <property type="entry name" value="AB_hydrolase_fold"/>
</dbReference>
<comment type="similarity">
    <text evidence="1 8">Belongs to the tannase family.</text>
</comment>
<evidence type="ECO:0000256" key="3">
    <source>
        <dbReference type="ARBA" id="ARBA00022723"/>
    </source>
</evidence>
<accession>A0A1J7J7N2</accession>
<dbReference type="EMBL" id="KV875101">
    <property type="protein sequence ID" value="OIW25792.1"/>
    <property type="molecule type" value="Genomic_DNA"/>
</dbReference>
<keyword evidence="6" id="KW-0106">Calcium</keyword>
<evidence type="ECO:0000256" key="2">
    <source>
        <dbReference type="ARBA" id="ARBA00022487"/>
    </source>
</evidence>
<evidence type="ECO:0000313" key="10">
    <source>
        <dbReference type="Proteomes" id="UP000182658"/>
    </source>
</evidence>
<evidence type="ECO:0000256" key="1">
    <source>
        <dbReference type="ARBA" id="ARBA00006249"/>
    </source>
</evidence>
<feature type="signal peptide" evidence="8">
    <location>
        <begin position="1"/>
        <end position="16"/>
    </location>
</feature>
<name>A0A1J7J7N2_9PEZI</name>
<evidence type="ECO:0000256" key="7">
    <source>
        <dbReference type="ARBA" id="ARBA00023157"/>
    </source>
</evidence>
<dbReference type="PANTHER" id="PTHR33938:SF8">
    <property type="entry name" value="CARBOXYLIC ESTER HYDROLASE"/>
    <property type="match status" value="1"/>
</dbReference>
<dbReference type="PANTHER" id="PTHR33938">
    <property type="entry name" value="FERULOYL ESTERASE B-RELATED"/>
    <property type="match status" value="1"/>
</dbReference>
<dbReference type="GO" id="GO:0046872">
    <property type="term" value="F:metal ion binding"/>
    <property type="evidence" value="ECO:0007669"/>
    <property type="project" value="UniProtKB-KW"/>
</dbReference>
<dbReference type="GO" id="GO:0030600">
    <property type="term" value="F:feruloyl esterase activity"/>
    <property type="evidence" value="ECO:0007669"/>
    <property type="project" value="UniProtKB-ARBA"/>
</dbReference>
<dbReference type="Pfam" id="PF07519">
    <property type="entry name" value="Tannase"/>
    <property type="match status" value="1"/>
</dbReference>
<sequence length="530" mass="56159">MRFVSLLGLFAATINAAAVTRPCSNIPAPHLPGARILSVSSTELRNHSVQAAPPLLNKNITNLNICEVVVTLTHPGANDTVTVQVWLPLDGAWTGRFASAGGSGWAAGHGPLTLAPLVADGYAAASTDAGLTGDIITPAAWALKPDGTVNLDLLTNFASRSVHDMAVVGKAVTASFYGRPARYSYWTGCSTGGRQGMAAAQKYPGDFDGILAGAPAIYWTEYVVAELWPQVVMKEAGYFPSACEFAAVRDDVVAVCDELDGVKDGVVSNLARCRYDPSRLVGKTITCEGEDDVTFTTTTASIVRKIWDGPKTPSGSSIWYGLPIDAPFASLAATVLVGNTTTTRTGAPFFVADTWSRYFVKANPAFDPSTLTRPTLHSLFAESVSKFSTLIDSSSPDLAPFQKAGGKLLVWHGTSDPLIFPQDTVRYRRAVEAATRADANVDDFFRVFLAPGTDHCGQGTIAGVAPPTDALGALVGWVERGRAPDVLEAATLPGAEPGFTRRLCRFPLVAEWDGRGDAGLGESWRCVREC</sequence>
<keyword evidence="5 8" id="KW-0378">Hydrolase</keyword>
<keyword evidence="3" id="KW-0479">Metal-binding</keyword>
<dbReference type="STRING" id="1408157.A0A1J7J7N2"/>
<dbReference type="AlphaFoldDB" id="A0A1J7J7N2"/>
<dbReference type="EC" id="3.1.1.-" evidence="8"/>
<keyword evidence="7" id="KW-1015">Disulfide bond</keyword>
<reference evidence="9 10" key="1">
    <citation type="submission" date="2016-10" db="EMBL/GenBank/DDBJ databases">
        <title>Draft genome sequence of Coniochaeta ligniaria NRRL30616, a lignocellulolytic fungus for bioabatement of inhibitors in plant biomass hydrolysates.</title>
        <authorList>
            <consortium name="DOE Joint Genome Institute"/>
            <person name="Jimenez D.J."/>
            <person name="Hector R.E."/>
            <person name="Riley R."/>
            <person name="Sun H."/>
            <person name="Grigoriev I.V."/>
            <person name="Van Elsas J.D."/>
            <person name="Nichols N.N."/>
        </authorList>
    </citation>
    <scope>NUCLEOTIDE SEQUENCE [LARGE SCALE GENOMIC DNA]</scope>
    <source>
        <strain evidence="9 10">NRRL 30616</strain>
    </source>
</reference>
<dbReference type="InterPro" id="IPR011118">
    <property type="entry name" value="Tannase/feruloyl_esterase"/>
</dbReference>
<evidence type="ECO:0000256" key="4">
    <source>
        <dbReference type="ARBA" id="ARBA00022729"/>
    </source>
</evidence>
<gene>
    <name evidence="9" type="ORF">CONLIGDRAFT_708570</name>
</gene>
<keyword evidence="2" id="KW-0719">Serine esterase</keyword>
<dbReference type="SUPFAM" id="SSF53474">
    <property type="entry name" value="alpha/beta-Hydrolases"/>
    <property type="match status" value="1"/>
</dbReference>
<dbReference type="InParanoid" id="A0A1J7J7N2"/>
<dbReference type="OrthoDB" id="3039123at2759"/>
<evidence type="ECO:0000313" key="9">
    <source>
        <dbReference type="EMBL" id="OIW25792.1"/>
    </source>
</evidence>
<protein>
    <recommendedName>
        <fullName evidence="8">Carboxylic ester hydrolase</fullName>
        <ecNumber evidence="8">3.1.1.-</ecNumber>
    </recommendedName>
</protein>